<protein>
    <submittedName>
        <fullName evidence="8">Glycosidase</fullName>
    </submittedName>
    <submittedName>
        <fullName evidence="7">Glycosyl hydrolase family 26</fullName>
    </submittedName>
</protein>
<dbReference type="InterPro" id="IPR000805">
    <property type="entry name" value="Glyco_hydro_26"/>
</dbReference>
<dbReference type="InterPro" id="IPR022790">
    <property type="entry name" value="GH26_dom"/>
</dbReference>
<keyword evidence="5" id="KW-0732">Signal</keyword>
<evidence type="ECO:0000313" key="10">
    <source>
        <dbReference type="Proteomes" id="UP000326857"/>
    </source>
</evidence>
<evidence type="ECO:0000256" key="3">
    <source>
        <dbReference type="ARBA" id="ARBA00023295"/>
    </source>
</evidence>
<dbReference type="InterPro" id="IPR017853">
    <property type="entry name" value="GH"/>
</dbReference>
<dbReference type="Pfam" id="PF02156">
    <property type="entry name" value="Glyco_hydro_26"/>
    <property type="match status" value="1"/>
</dbReference>
<gene>
    <name evidence="7" type="ORF">C8J26_2070</name>
    <name evidence="8" type="ORF">SPHINGO391_490142</name>
</gene>
<dbReference type="Gene3D" id="3.20.20.80">
    <property type="entry name" value="Glycosidases"/>
    <property type="match status" value="1"/>
</dbReference>
<accession>A0A5E8A603</accession>
<dbReference type="PANTHER" id="PTHR40079">
    <property type="entry name" value="MANNAN ENDO-1,4-BETA-MANNOSIDASE E-RELATED"/>
    <property type="match status" value="1"/>
</dbReference>
<dbReference type="SUPFAM" id="SSF51445">
    <property type="entry name" value="(Trans)glycosidases"/>
    <property type="match status" value="1"/>
</dbReference>
<name>A0A2T5GM58_9SPHN</name>
<evidence type="ECO:0000313" key="8">
    <source>
        <dbReference type="EMBL" id="VVT26393.1"/>
    </source>
</evidence>
<evidence type="ECO:0000256" key="2">
    <source>
        <dbReference type="ARBA" id="ARBA00022801"/>
    </source>
</evidence>
<evidence type="ECO:0000313" key="9">
    <source>
        <dbReference type="Proteomes" id="UP000244189"/>
    </source>
</evidence>
<reference evidence="7 9" key="1">
    <citation type="submission" date="2018-04" db="EMBL/GenBank/DDBJ databases">
        <title>Genomic Encyclopedia of Type Strains, Phase III (KMG-III): the genomes of soil and plant-associated and newly described type strains.</title>
        <authorList>
            <person name="Whitman W."/>
        </authorList>
    </citation>
    <scope>NUCLEOTIDE SEQUENCE [LARGE SCALE GENOMIC DNA]</scope>
    <source>
        <strain evidence="7 9">MA101b</strain>
    </source>
</reference>
<evidence type="ECO:0000256" key="5">
    <source>
        <dbReference type="SAM" id="SignalP"/>
    </source>
</evidence>
<dbReference type="Proteomes" id="UP000326857">
    <property type="component" value="Unassembled WGS sequence"/>
</dbReference>
<dbReference type="EMBL" id="QAOG01000003">
    <property type="protein sequence ID" value="PTQ60358.1"/>
    <property type="molecule type" value="Genomic_DNA"/>
</dbReference>
<keyword evidence="2 4" id="KW-0378">Hydrolase</keyword>
<dbReference type="GO" id="GO:0006080">
    <property type="term" value="P:substituted mannan metabolic process"/>
    <property type="evidence" value="ECO:0007669"/>
    <property type="project" value="InterPro"/>
</dbReference>
<feature type="chain" id="PRO_5044580779" evidence="5">
    <location>
        <begin position="23"/>
        <end position="309"/>
    </location>
</feature>
<evidence type="ECO:0000256" key="4">
    <source>
        <dbReference type="PROSITE-ProRule" id="PRU01100"/>
    </source>
</evidence>
<organism evidence="7 9">
    <name type="scientific">Sphingomonas aurantiaca</name>
    <dbReference type="NCBI Taxonomy" id="185949"/>
    <lineage>
        <taxon>Bacteria</taxon>
        <taxon>Pseudomonadati</taxon>
        <taxon>Pseudomonadota</taxon>
        <taxon>Alphaproteobacteria</taxon>
        <taxon>Sphingomonadales</taxon>
        <taxon>Sphingomonadaceae</taxon>
        <taxon>Sphingomonas</taxon>
    </lineage>
</organism>
<dbReference type="Proteomes" id="UP000244189">
    <property type="component" value="Unassembled WGS sequence"/>
</dbReference>
<sequence>MVRTAVMIALAASALAATPAHANPLMYVYKGAGCDGKDRLPRYQGVMGRKLDGVSDFLSAESWAQLHSGAQWAMTCWQNQPVRLALGVPLVVKGGTLSSAAAGEYDAEFRKIGELLVAKGRANTVIRLGWEFNGNWYAWSAEKDPVSFVGAFRHVVGVLRAVPGQHFRIVWNPSLGTGANPPESLWPGDDVVDLVGIDIYNQSWRPQDSDPATRWQGYLTANYGLNWVARFALTHHKPIVVPEWGTGTRPDGHGYGDDPLFIHNMAAWMRAHRVAYESYWDFTASDYDSTMSAGKFPLALAAYKAEFAQ</sequence>
<keyword evidence="3 4" id="KW-0326">Glycosidase</keyword>
<feature type="domain" description="GH26" evidence="6">
    <location>
        <begin position="1"/>
        <end position="303"/>
    </location>
</feature>
<evidence type="ECO:0000313" key="7">
    <source>
        <dbReference type="EMBL" id="PTQ60358.1"/>
    </source>
</evidence>
<feature type="signal peptide" evidence="5">
    <location>
        <begin position="1"/>
        <end position="22"/>
    </location>
</feature>
<keyword evidence="9" id="KW-1185">Reference proteome</keyword>
<dbReference type="EMBL" id="CABVLI010000044">
    <property type="protein sequence ID" value="VVT26393.1"/>
    <property type="molecule type" value="Genomic_DNA"/>
</dbReference>
<dbReference type="PANTHER" id="PTHR40079:SF4">
    <property type="entry name" value="GH26 DOMAIN-CONTAINING PROTEIN-RELATED"/>
    <property type="match status" value="1"/>
</dbReference>
<feature type="active site" description="Proton donor" evidence="4">
    <location>
        <position position="131"/>
    </location>
</feature>
<comment type="similarity">
    <text evidence="1 4">Belongs to the glycosyl hydrolase 26 family.</text>
</comment>
<feature type="active site" description="Nucleophile" evidence="4">
    <location>
        <position position="243"/>
    </location>
</feature>
<accession>A0A2T5GM58</accession>
<dbReference type="GO" id="GO:0016985">
    <property type="term" value="F:mannan endo-1,4-beta-mannosidase activity"/>
    <property type="evidence" value="ECO:0007669"/>
    <property type="project" value="InterPro"/>
</dbReference>
<dbReference type="PROSITE" id="PS51764">
    <property type="entry name" value="GH26"/>
    <property type="match status" value="1"/>
</dbReference>
<dbReference type="AlphaFoldDB" id="A0A2T5GM58"/>
<proteinExistence type="inferred from homology"/>
<reference evidence="8 10" key="2">
    <citation type="submission" date="2019-09" db="EMBL/GenBank/DDBJ databases">
        <authorList>
            <person name="Dittami M. S."/>
        </authorList>
    </citation>
    <scope>NUCLEOTIDE SEQUENCE [LARGE SCALE GENOMIC DNA]</scope>
    <source>
        <strain evidence="8">SPHINGO391</strain>
    </source>
</reference>
<evidence type="ECO:0000256" key="1">
    <source>
        <dbReference type="ARBA" id="ARBA00007754"/>
    </source>
</evidence>
<evidence type="ECO:0000259" key="6">
    <source>
        <dbReference type="PROSITE" id="PS51764"/>
    </source>
</evidence>